<comment type="caution">
    <text evidence="9">The sequence shown here is derived from an EMBL/GenBank/DDBJ whole genome shotgun (WGS) entry which is preliminary data.</text>
</comment>
<dbReference type="InterPro" id="IPR036938">
    <property type="entry name" value="PAP2/HPO_sf"/>
</dbReference>
<dbReference type="SUPFAM" id="SSF48317">
    <property type="entry name" value="Acid phosphatase/Vanadium-dependent haloperoxidase"/>
    <property type="match status" value="1"/>
</dbReference>
<accession>A0A4Y8AWM6</accession>
<evidence type="ECO:0000256" key="6">
    <source>
        <dbReference type="ARBA" id="ARBA00023136"/>
    </source>
</evidence>
<evidence type="ECO:0000313" key="9">
    <source>
        <dbReference type="EMBL" id="TEW76917.1"/>
    </source>
</evidence>
<protein>
    <submittedName>
        <fullName evidence="9">Phosphatase PAP2 family protein</fullName>
    </submittedName>
</protein>
<dbReference type="Proteomes" id="UP000298517">
    <property type="component" value="Unassembled WGS sequence"/>
</dbReference>
<sequence>MQIKVTFFSILFSLLFLYNLNAQNNEEVIEKETTWNLFKTDVNLIFGGVKNAYTKPFQWKKDDWLTAGAVVAGTSLLYIYDEQTSEFFVNQENKAPQMLKEIGWYYGSPQNFFMISAGIYGYGLFAKNEKFRHTGVLIISSAVATGFIQTISKNAFGRARPSQNVGSRKYKFMSKESGYHSFPSGHSILSFTASHAIAKQFDNLWVKGGIYAVGLIAPVSRLWAGAHWLTDVTLGMVLSVVIVDGVDNFLTSKRNNVKEKSISWNFKAGYKTVGLVGTF</sequence>
<evidence type="ECO:0000256" key="3">
    <source>
        <dbReference type="ARBA" id="ARBA00022692"/>
    </source>
</evidence>
<keyword evidence="3" id="KW-0812">Transmembrane</keyword>
<feature type="chain" id="PRO_5021503352" evidence="7">
    <location>
        <begin position="25"/>
        <end position="279"/>
    </location>
</feature>
<evidence type="ECO:0000313" key="10">
    <source>
        <dbReference type="Proteomes" id="UP000298517"/>
    </source>
</evidence>
<keyword evidence="5" id="KW-1133">Transmembrane helix</keyword>
<keyword evidence="7" id="KW-0732">Signal</keyword>
<comment type="subcellular location">
    <subcellularLocation>
        <location evidence="1">Cell membrane</location>
        <topology evidence="1">Multi-pass membrane protein</topology>
    </subcellularLocation>
</comment>
<dbReference type="PANTHER" id="PTHR14969:SF62">
    <property type="entry name" value="DECAPRENYLPHOSPHORYL-5-PHOSPHORIBOSE PHOSPHATASE RV3807C-RELATED"/>
    <property type="match status" value="1"/>
</dbReference>
<keyword evidence="4" id="KW-0378">Hydrolase</keyword>
<dbReference type="AlphaFoldDB" id="A0A4Y8AWM6"/>
<dbReference type="PANTHER" id="PTHR14969">
    <property type="entry name" value="SPHINGOSINE-1-PHOSPHATE PHOSPHOHYDROLASE"/>
    <property type="match status" value="1"/>
</dbReference>
<gene>
    <name evidence="9" type="ORF">E2488_03455</name>
</gene>
<dbReference type="Pfam" id="PF01569">
    <property type="entry name" value="PAP2"/>
    <property type="match status" value="1"/>
</dbReference>
<keyword evidence="10" id="KW-1185">Reference proteome</keyword>
<evidence type="ECO:0000259" key="8">
    <source>
        <dbReference type="SMART" id="SM00014"/>
    </source>
</evidence>
<dbReference type="GO" id="GO:0016787">
    <property type="term" value="F:hydrolase activity"/>
    <property type="evidence" value="ECO:0007669"/>
    <property type="project" value="UniProtKB-KW"/>
</dbReference>
<evidence type="ECO:0000256" key="2">
    <source>
        <dbReference type="ARBA" id="ARBA00022475"/>
    </source>
</evidence>
<evidence type="ECO:0000256" key="7">
    <source>
        <dbReference type="SAM" id="SignalP"/>
    </source>
</evidence>
<keyword evidence="6" id="KW-0472">Membrane</keyword>
<feature type="signal peptide" evidence="7">
    <location>
        <begin position="1"/>
        <end position="24"/>
    </location>
</feature>
<proteinExistence type="predicted"/>
<evidence type="ECO:0000256" key="1">
    <source>
        <dbReference type="ARBA" id="ARBA00004651"/>
    </source>
</evidence>
<keyword evidence="2" id="KW-1003">Cell membrane</keyword>
<dbReference type="GO" id="GO:0005886">
    <property type="term" value="C:plasma membrane"/>
    <property type="evidence" value="ECO:0007669"/>
    <property type="project" value="UniProtKB-SubCell"/>
</dbReference>
<name>A0A4Y8AWM6_9FLAO</name>
<dbReference type="Gene3D" id="1.20.144.10">
    <property type="entry name" value="Phosphatidic acid phosphatase type 2/haloperoxidase"/>
    <property type="match status" value="1"/>
</dbReference>
<feature type="domain" description="Phosphatidic acid phosphatase type 2/haloperoxidase" evidence="8">
    <location>
        <begin position="136"/>
        <end position="247"/>
    </location>
</feature>
<dbReference type="OrthoDB" id="9773582at2"/>
<dbReference type="RefSeq" id="WP_134246926.1">
    <property type="nucleotide sequence ID" value="NZ_SNQI01000001.1"/>
</dbReference>
<evidence type="ECO:0000256" key="5">
    <source>
        <dbReference type="ARBA" id="ARBA00022989"/>
    </source>
</evidence>
<dbReference type="SMART" id="SM00014">
    <property type="entry name" value="acidPPc"/>
    <property type="match status" value="1"/>
</dbReference>
<reference evidence="9 10" key="1">
    <citation type="journal article" date="2011" name="J. Microbiol.">
        <title>Gramella jeungdoensis sp. nov., isolated from a solar saltern in Korea.</title>
        <authorList>
            <person name="Joung Y."/>
            <person name="Kim H."/>
            <person name="Jang T."/>
            <person name="Ahn T.S."/>
            <person name="Joh K."/>
        </authorList>
    </citation>
    <scope>NUCLEOTIDE SEQUENCE [LARGE SCALE GENOMIC DNA]</scope>
    <source>
        <strain evidence="9 10">KCTC 23123</strain>
    </source>
</reference>
<organism evidence="9 10">
    <name type="scientific">Gramella jeungdoensis</name>
    <dbReference type="NCBI Taxonomy" id="708091"/>
    <lineage>
        <taxon>Bacteria</taxon>
        <taxon>Pseudomonadati</taxon>
        <taxon>Bacteroidota</taxon>
        <taxon>Flavobacteriia</taxon>
        <taxon>Flavobacteriales</taxon>
        <taxon>Flavobacteriaceae</taxon>
        <taxon>Christiangramia</taxon>
    </lineage>
</organism>
<dbReference type="InterPro" id="IPR000326">
    <property type="entry name" value="PAP2/HPO"/>
</dbReference>
<evidence type="ECO:0000256" key="4">
    <source>
        <dbReference type="ARBA" id="ARBA00022801"/>
    </source>
</evidence>
<dbReference type="EMBL" id="SNQI01000001">
    <property type="protein sequence ID" value="TEW76917.1"/>
    <property type="molecule type" value="Genomic_DNA"/>
</dbReference>